<keyword evidence="11" id="KW-0732">Signal</keyword>
<evidence type="ECO:0000256" key="4">
    <source>
        <dbReference type="ARBA" id="ARBA00022692"/>
    </source>
</evidence>
<evidence type="ECO:0000256" key="1">
    <source>
        <dbReference type="ARBA" id="ARBA00004370"/>
    </source>
</evidence>
<dbReference type="Gene3D" id="1.10.760.10">
    <property type="entry name" value="Cytochrome c-like domain"/>
    <property type="match status" value="1"/>
</dbReference>
<evidence type="ECO:0000256" key="3">
    <source>
        <dbReference type="ARBA" id="ARBA00022617"/>
    </source>
</evidence>
<reference evidence="14" key="1">
    <citation type="journal article" date="2019" name="Int. J. Syst. Evol. Microbiol.">
        <title>The Global Catalogue of Microorganisms (GCM) 10K type strain sequencing project: providing services to taxonomists for standard genome sequencing and annotation.</title>
        <authorList>
            <consortium name="The Broad Institute Genomics Platform"/>
            <consortium name="The Broad Institute Genome Sequencing Center for Infectious Disease"/>
            <person name="Wu L."/>
            <person name="Ma J."/>
        </authorList>
    </citation>
    <scope>NUCLEOTIDE SEQUENCE [LARGE SCALE GENOMIC DNA]</scope>
    <source>
        <strain evidence="14">KCTC 42964</strain>
    </source>
</reference>
<evidence type="ECO:0000256" key="10">
    <source>
        <dbReference type="SAM" id="Phobius"/>
    </source>
</evidence>
<feature type="chain" id="PRO_5047066971" description="Cytochrome c1" evidence="11">
    <location>
        <begin position="45"/>
        <end position="275"/>
    </location>
</feature>
<feature type="domain" description="Cytochrome c" evidence="12">
    <location>
        <begin position="68"/>
        <end position="175"/>
    </location>
</feature>
<evidence type="ECO:0000256" key="11">
    <source>
        <dbReference type="SAM" id="SignalP"/>
    </source>
</evidence>
<evidence type="ECO:0000259" key="12">
    <source>
        <dbReference type="PROSITE" id="PS51007"/>
    </source>
</evidence>
<accession>A0ABV7L4X7</accession>
<dbReference type="PROSITE" id="PS51007">
    <property type="entry name" value="CYTC"/>
    <property type="match status" value="1"/>
</dbReference>
<name>A0ABV7L4X7_9PROT</name>
<keyword evidence="6 10" id="KW-1133">Transmembrane helix</keyword>
<evidence type="ECO:0000313" key="13">
    <source>
        <dbReference type="EMBL" id="MFC3229609.1"/>
    </source>
</evidence>
<dbReference type="InterPro" id="IPR036909">
    <property type="entry name" value="Cyt_c-like_dom_sf"/>
</dbReference>
<evidence type="ECO:0000256" key="6">
    <source>
        <dbReference type="ARBA" id="ARBA00022989"/>
    </source>
</evidence>
<gene>
    <name evidence="13" type="ORF">ACFOGJ_20340</name>
</gene>
<dbReference type="Proteomes" id="UP001595528">
    <property type="component" value="Unassembled WGS sequence"/>
</dbReference>
<dbReference type="EMBL" id="JBHRTR010000034">
    <property type="protein sequence ID" value="MFC3229609.1"/>
    <property type="molecule type" value="Genomic_DNA"/>
</dbReference>
<keyword evidence="3 9" id="KW-0349">Heme</keyword>
<dbReference type="RefSeq" id="WP_379903972.1">
    <property type="nucleotide sequence ID" value="NZ_JBHRTR010000034.1"/>
</dbReference>
<dbReference type="PANTHER" id="PTHR10266:SF3">
    <property type="entry name" value="CYTOCHROME C1, HEME PROTEIN, MITOCHONDRIAL"/>
    <property type="match status" value="1"/>
</dbReference>
<dbReference type="Gene3D" id="1.20.5.100">
    <property type="entry name" value="Cytochrome c1, transmembrane anchor, C-terminal"/>
    <property type="match status" value="1"/>
</dbReference>
<dbReference type="SUPFAM" id="SSF46626">
    <property type="entry name" value="Cytochrome c"/>
    <property type="match status" value="1"/>
</dbReference>
<dbReference type="InterPro" id="IPR009056">
    <property type="entry name" value="Cyt_c-like_dom"/>
</dbReference>
<evidence type="ECO:0000256" key="7">
    <source>
        <dbReference type="ARBA" id="ARBA00023004"/>
    </source>
</evidence>
<keyword evidence="4 10" id="KW-0812">Transmembrane</keyword>
<protein>
    <recommendedName>
        <fullName evidence="2">Cytochrome c1</fullName>
    </recommendedName>
</protein>
<proteinExistence type="predicted"/>
<evidence type="ECO:0000256" key="9">
    <source>
        <dbReference type="PROSITE-ProRule" id="PRU00433"/>
    </source>
</evidence>
<keyword evidence="7 9" id="KW-0408">Iron</keyword>
<sequence>MRSIHIPARSSMRRSSMRRSVLAAAFFGLAALAAAPLASGPAIAAGEVPEAPNVDWSFSGPFGTYDRAAMQRGFQVYKEVCASCHSLNYVAYRNLADLGFTEAEVKAIAAEYNVQDGPNDDGDMYDRPAQPSDRFVKPFPNPQAARAANGGALPPDLSLLVKARPDGADYTHGVLIGYREAPADFEVPVGQYYNEYFPGHRIAMPPPLSEGQVEYGDGTPATVEQMARDVTHFMTWAAEPKMEDRKRLGVKILIFVAIMTIVFYMAKRKVWRDVH</sequence>
<organism evidence="13 14">
    <name type="scientific">Marinibaculum pumilum</name>
    <dbReference type="NCBI Taxonomy" id="1766165"/>
    <lineage>
        <taxon>Bacteria</taxon>
        <taxon>Pseudomonadati</taxon>
        <taxon>Pseudomonadota</taxon>
        <taxon>Alphaproteobacteria</taxon>
        <taxon>Rhodospirillales</taxon>
        <taxon>Rhodospirillaceae</taxon>
        <taxon>Marinibaculum</taxon>
    </lineage>
</organism>
<evidence type="ECO:0000256" key="8">
    <source>
        <dbReference type="ARBA" id="ARBA00023136"/>
    </source>
</evidence>
<comment type="subcellular location">
    <subcellularLocation>
        <location evidence="1">Membrane</location>
    </subcellularLocation>
</comment>
<comment type="caution">
    <text evidence="13">The sequence shown here is derived from an EMBL/GenBank/DDBJ whole genome shotgun (WGS) entry which is preliminary data.</text>
</comment>
<feature type="signal peptide" evidence="11">
    <location>
        <begin position="1"/>
        <end position="44"/>
    </location>
</feature>
<dbReference type="PANTHER" id="PTHR10266">
    <property type="entry name" value="CYTOCHROME C1"/>
    <property type="match status" value="1"/>
</dbReference>
<dbReference type="InterPro" id="IPR006311">
    <property type="entry name" value="TAT_signal"/>
</dbReference>
<evidence type="ECO:0000256" key="5">
    <source>
        <dbReference type="ARBA" id="ARBA00022723"/>
    </source>
</evidence>
<keyword evidence="5 9" id="KW-0479">Metal-binding</keyword>
<keyword evidence="14" id="KW-1185">Reference proteome</keyword>
<keyword evidence="8 10" id="KW-0472">Membrane</keyword>
<evidence type="ECO:0000256" key="2">
    <source>
        <dbReference type="ARBA" id="ARBA00016165"/>
    </source>
</evidence>
<dbReference type="PROSITE" id="PS51318">
    <property type="entry name" value="TAT"/>
    <property type="match status" value="1"/>
</dbReference>
<evidence type="ECO:0000313" key="14">
    <source>
        <dbReference type="Proteomes" id="UP001595528"/>
    </source>
</evidence>
<feature type="transmembrane region" description="Helical" evidence="10">
    <location>
        <begin position="248"/>
        <end position="266"/>
    </location>
</feature>
<dbReference type="InterPro" id="IPR002326">
    <property type="entry name" value="Cyt_c1"/>
</dbReference>
<dbReference type="PRINTS" id="PR00603">
    <property type="entry name" value="CYTOCHROMEC1"/>
</dbReference>
<dbReference type="Pfam" id="PF02167">
    <property type="entry name" value="Cytochrom_C1"/>
    <property type="match status" value="1"/>
</dbReference>